<keyword evidence="1" id="KW-0812">Transmembrane</keyword>
<evidence type="ECO:0000256" key="1">
    <source>
        <dbReference type="SAM" id="Phobius"/>
    </source>
</evidence>
<keyword evidence="3" id="KW-1185">Reference proteome</keyword>
<accession>A0A5B7K3B3</accession>
<dbReference type="Proteomes" id="UP000324222">
    <property type="component" value="Unassembled WGS sequence"/>
</dbReference>
<reference evidence="2 3" key="1">
    <citation type="submission" date="2019-05" db="EMBL/GenBank/DDBJ databases">
        <title>Another draft genome of Portunus trituberculatus and its Hox gene families provides insights of decapod evolution.</title>
        <authorList>
            <person name="Jeong J.-H."/>
            <person name="Song I."/>
            <person name="Kim S."/>
            <person name="Choi T."/>
            <person name="Kim D."/>
            <person name="Ryu S."/>
            <person name="Kim W."/>
        </authorList>
    </citation>
    <scope>NUCLEOTIDE SEQUENCE [LARGE SCALE GENOMIC DNA]</scope>
    <source>
        <tissue evidence="2">Muscle</tissue>
    </source>
</reference>
<dbReference type="AlphaFoldDB" id="A0A5B7K3B3"/>
<keyword evidence="1" id="KW-1133">Transmembrane helix</keyword>
<organism evidence="2 3">
    <name type="scientific">Portunus trituberculatus</name>
    <name type="common">Swimming crab</name>
    <name type="synonym">Neptunus trituberculatus</name>
    <dbReference type="NCBI Taxonomy" id="210409"/>
    <lineage>
        <taxon>Eukaryota</taxon>
        <taxon>Metazoa</taxon>
        <taxon>Ecdysozoa</taxon>
        <taxon>Arthropoda</taxon>
        <taxon>Crustacea</taxon>
        <taxon>Multicrustacea</taxon>
        <taxon>Malacostraca</taxon>
        <taxon>Eumalacostraca</taxon>
        <taxon>Eucarida</taxon>
        <taxon>Decapoda</taxon>
        <taxon>Pleocyemata</taxon>
        <taxon>Brachyura</taxon>
        <taxon>Eubrachyura</taxon>
        <taxon>Portunoidea</taxon>
        <taxon>Portunidae</taxon>
        <taxon>Portuninae</taxon>
        <taxon>Portunus</taxon>
    </lineage>
</organism>
<gene>
    <name evidence="2" type="ORF">E2C01_095055</name>
</gene>
<sequence length="98" mass="10555">MDEPAAAAAAACLTKTRRPAAGGLLLGVLWISVGTGFLGDKVLEARLHCATRRYIGREEGMIKFKDAEKKDLLVINVTEEGSSEDLARWRSLIHCGGT</sequence>
<feature type="transmembrane region" description="Helical" evidence="1">
    <location>
        <begin position="20"/>
        <end position="38"/>
    </location>
</feature>
<dbReference type="EMBL" id="VSRR010119158">
    <property type="protein sequence ID" value="MPC99628.1"/>
    <property type="molecule type" value="Genomic_DNA"/>
</dbReference>
<proteinExistence type="predicted"/>
<evidence type="ECO:0000313" key="3">
    <source>
        <dbReference type="Proteomes" id="UP000324222"/>
    </source>
</evidence>
<keyword evidence="1" id="KW-0472">Membrane</keyword>
<protein>
    <submittedName>
        <fullName evidence="2">Uncharacterized protein</fullName>
    </submittedName>
</protein>
<name>A0A5B7K3B3_PORTR</name>
<comment type="caution">
    <text evidence="2">The sequence shown here is derived from an EMBL/GenBank/DDBJ whole genome shotgun (WGS) entry which is preliminary data.</text>
</comment>
<evidence type="ECO:0000313" key="2">
    <source>
        <dbReference type="EMBL" id="MPC99628.1"/>
    </source>
</evidence>